<dbReference type="GeneID" id="68865930"/>
<protein>
    <recommendedName>
        <fullName evidence="4">DUF3311 domain-containing protein</fullName>
    </recommendedName>
</protein>
<dbReference type="Proteomes" id="UP001319921">
    <property type="component" value="Chromosome"/>
</dbReference>
<dbReference type="AlphaFoldDB" id="A0AAQ4CQU2"/>
<sequence length="63" mass="7361">MAGRFYIVVGIVTLIFIILYSLLPFYSKPNPTLFGLPLFYWYQIILMPIGALVFFIIIMKIKE</sequence>
<keyword evidence="1" id="KW-1133">Transmembrane helix</keyword>
<dbReference type="Pfam" id="PF11755">
    <property type="entry name" value="DUF3311"/>
    <property type="match status" value="1"/>
</dbReference>
<proteinExistence type="predicted"/>
<feature type="transmembrane region" description="Helical" evidence="1">
    <location>
        <begin position="39"/>
        <end position="59"/>
    </location>
</feature>
<gene>
    <name evidence="2" type="ORF">SACC_11900</name>
</gene>
<keyword evidence="3" id="KW-1185">Reference proteome</keyword>
<dbReference type="RefSeq" id="WP_229572098.1">
    <property type="nucleotide sequence ID" value="NZ_AP025226.1"/>
</dbReference>
<reference evidence="2 3" key="1">
    <citation type="journal article" date="2022" name="Microbiol. Resour. Announc.">
        <title>Complete Genome Sequence of the Hyperthermophilic and Acidophilic Archaeon Saccharolobus caldissimus Strain HS-3T.</title>
        <authorList>
            <person name="Sakai H.D."/>
            <person name="Kurosawa N."/>
        </authorList>
    </citation>
    <scope>NUCLEOTIDE SEQUENCE [LARGE SCALE GENOMIC DNA]</scope>
    <source>
        <strain evidence="2 3">JCM32116</strain>
    </source>
</reference>
<evidence type="ECO:0000313" key="2">
    <source>
        <dbReference type="EMBL" id="BDB98173.1"/>
    </source>
</evidence>
<name>A0AAQ4CQU2_9CREN</name>
<dbReference type="EMBL" id="AP025226">
    <property type="protein sequence ID" value="BDB98173.1"/>
    <property type="molecule type" value="Genomic_DNA"/>
</dbReference>
<keyword evidence="1" id="KW-0812">Transmembrane</keyword>
<evidence type="ECO:0000313" key="3">
    <source>
        <dbReference type="Proteomes" id="UP001319921"/>
    </source>
</evidence>
<keyword evidence="1" id="KW-0472">Membrane</keyword>
<organism evidence="2 3">
    <name type="scientific">Saccharolobus caldissimus</name>
    <dbReference type="NCBI Taxonomy" id="1702097"/>
    <lineage>
        <taxon>Archaea</taxon>
        <taxon>Thermoproteota</taxon>
        <taxon>Thermoprotei</taxon>
        <taxon>Sulfolobales</taxon>
        <taxon>Sulfolobaceae</taxon>
        <taxon>Saccharolobus</taxon>
    </lineage>
</organism>
<dbReference type="InterPro" id="IPR021741">
    <property type="entry name" value="DUF3311"/>
</dbReference>
<evidence type="ECO:0000256" key="1">
    <source>
        <dbReference type="SAM" id="Phobius"/>
    </source>
</evidence>
<feature type="transmembrane region" description="Helical" evidence="1">
    <location>
        <begin position="5"/>
        <end position="27"/>
    </location>
</feature>
<evidence type="ECO:0008006" key="4">
    <source>
        <dbReference type="Google" id="ProtNLM"/>
    </source>
</evidence>
<accession>A0AAQ4CQU2</accession>
<dbReference type="KEGG" id="scas:SACC_11900"/>